<dbReference type="EMBL" id="JARK01001372">
    <property type="protein sequence ID" value="EYC15505.1"/>
    <property type="molecule type" value="Genomic_DNA"/>
</dbReference>
<accession>A0A016UJZ5</accession>
<keyword evidence="2" id="KW-1185">Reference proteome</keyword>
<proteinExistence type="predicted"/>
<organism evidence="1 2">
    <name type="scientific">Ancylostoma ceylanicum</name>
    <dbReference type="NCBI Taxonomy" id="53326"/>
    <lineage>
        <taxon>Eukaryota</taxon>
        <taxon>Metazoa</taxon>
        <taxon>Ecdysozoa</taxon>
        <taxon>Nematoda</taxon>
        <taxon>Chromadorea</taxon>
        <taxon>Rhabditida</taxon>
        <taxon>Rhabditina</taxon>
        <taxon>Rhabditomorpha</taxon>
        <taxon>Strongyloidea</taxon>
        <taxon>Ancylostomatidae</taxon>
        <taxon>Ancylostomatinae</taxon>
        <taxon>Ancylostoma</taxon>
    </lineage>
</organism>
<sequence>MFGIRATVMTGTSVLLFISGNFQRNHTPQSKIWAGMNGIKSTIIILCILICSSAWVAPKKVEDCYAVPSKDRRACDDDIWGTHAFDKVTGTCVPCCNCFGSNSFKTKQECESFCK</sequence>
<comment type="caution">
    <text evidence="1">The sequence shown here is derived from an EMBL/GenBank/DDBJ whole genome shotgun (WGS) entry which is preliminary data.</text>
</comment>
<protein>
    <submittedName>
        <fullName evidence="1">Uncharacterized protein</fullName>
    </submittedName>
</protein>
<reference evidence="2" key="1">
    <citation type="journal article" date="2015" name="Nat. Genet.">
        <title>The genome and transcriptome of the zoonotic hookworm Ancylostoma ceylanicum identify infection-specific gene families.</title>
        <authorList>
            <person name="Schwarz E.M."/>
            <person name="Hu Y."/>
            <person name="Antoshechkin I."/>
            <person name="Miller M.M."/>
            <person name="Sternberg P.W."/>
            <person name="Aroian R.V."/>
        </authorList>
    </citation>
    <scope>NUCLEOTIDE SEQUENCE</scope>
    <source>
        <strain evidence="2">HY135</strain>
    </source>
</reference>
<dbReference type="AlphaFoldDB" id="A0A016UJZ5"/>
<evidence type="ECO:0000313" key="2">
    <source>
        <dbReference type="Proteomes" id="UP000024635"/>
    </source>
</evidence>
<dbReference type="Proteomes" id="UP000024635">
    <property type="component" value="Unassembled WGS sequence"/>
</dbReference>
<gene>
    <name evidence="1" type="primary">Acey_s0036.g3183</name>
    <name evidence="1" type="ORF">Y032_0036g3183</name>
</gene>
<name>A0A016UJZ5_9BILA</name>
<evidence type="ECO:0000313" key="1">
    <source>
        <dbReference type="EMBL" id="EYC15505.1"/>
    </source>
</evidence>